<accession>A0A0D6GN27</accession>
<feature type="modified residue" description="2,3-didehydroalanine (Ser)" evidence="10">
    <location>
        <position position="143"/>
    </location>
</feature>
<evidence type="ECO:0000256" key="12">
    <source>
        <dbReference type="RuleBase" id="RU004479"/>
    </source>
</evidence>
<proteinExistence type="inferred from homology"/>
<dbReference type="CDD" id="cd00332">
    <property type="entry name" value="PAL-HAL"/>
    <property type="match status" value="1"/>
</dbReference>
<dbReference type="GO" id="GO:0019557">
    <property type="term" value="P:L-histidine catabolic process to glutamate and formate"/>
    <property type="evidence" value="ECO:0007669"/>
    <property type="project" value="UniProtKB-UniPathway"/>
</dbReference>
<dbReference type="FunFam" id="1.20.200.10:FF:000003">
    <property type="entry name" value="Histidine ammonia-lyase"/>
    <property type="match status" value="1"/>
</dbReference>
<dbReference type="AlphaFoldDB" id="A0A0D6GN27"/>
<dbReference type="OMA" id="YSLRCMP"/>
<dbReference type="PANTHER" id="PTHR10362">
    <property type="entry name" value="HISTIDINE AMMONIA-LYASE"/>
    <property type="match status" value="1"/>
</dbReference>
<comment type="PTM">
    <text evidence="10">Contains an active site 4-methylidene-imidazol-5-one (MIO), which is formed autocatalytically by cyclization and dehydration of residues Ala-Ser-Gly.</text>
</comment>
<dbReference type="EMBL" id="JAAFLG010000025">
    <property type="protein sequence ID" value="NDP57038.1"/>
    <property type="molecule type" value="Genomic_DNA"/>
</dbReference>
<evidence type="ECO:0000313" key="15">
    <source>
        <dbReference type="EMBL" id="KMR37000.1"/>
    </source>
</evidence>
<dbReference type="EMBL" id="LALQ01000017">
    <property type="protein sequence ID" value="KMR57617.1"/>
    <property type="molecule type" value="Genomic_DNA"/>
</dbReference>
<reference evidence="15" key="1">
    <citation type="journal article" date="2015" name="J. Infect. Dis.">
        <title>Parallel Epidemics of Community-Associated Methicillin-Resistant Staphylococcus aureus USA300 Infection in North and South America.</title>
        <authorList>
            <person name="Planet P.J."/>
            <person name="Diaz L."/>
            <person name="Kolokotronis S.O."/>
            <person name="Narechania A."/>
            <person name="Reyes J."/>
            <person name="Xing G."/>
            <person name="Rincon S."/>
            <person name="Smith H."/>
            <person name="Panesso D."/>
            <person name="Ryan C."/>
            <person name="Smith D.P."/>
            <person name="Guzman M."/>
            <person name="Zurita J."/>
            <person name="Sebra R."/>
            <person name="Deikus G."/>
            <person name="Nolan R.L."/>
            <person name="Tenover F.C."/>
            <person name="Weinstock G.M."/>
            <person name="Robinson D.A."/>
            <person name="Arias C.A."/>
        </authorList>
    </citation>
    <scope>NUCLEOTIDE SEQUENCE</scope>
    <source>
        <strain evidence="15">CA15</strain>
        <strain evidence="16">M121</strain>
    </source>
</reference>
<evidence type="ECO:0000256" key="2">
    <source>
        <dbReference type="ARBA" id="ARBA00005113"/>
    </source>
</evidence>
<evidence type="ECO:0000313" key="14">
    <source>
        <dbReference type="EMBL" id="ATC70100.1"/>
    </source>
</evidence>
<evidence type="ECO:0000313" key="16">
    <source>
        <dbReference type="EMBL" id="KMR57617.1"/>
    </source>
</evidence>
<dbReference type="EMBL" id="UHBY01000003">
    <property type="protein sequence ID" value="SUL29832.1"/>
    <property type="molecule type" value="Genomic_DNA"/>
</dbReference>
<evidence type="ECO:0000313" key="27">
    <source>
        <dbReference type="Proteomes" id="UP000471199"/>
    </source>
</evidence>
<dbReference type="PROSITE" id="PS00488">
    <property type="entry name" value="PAL_HISTIDASE"/>
    <property type="match status" value="1"/>
</dbReference>
<evidence type="ECO:0000256" key="1">
    <source>
        <dbReference type="ARBA" id="ARBA00004496"/>
    </source>
</evidence>
<evidence type="ECO:0000256" key="4">
    <source>
        <dbReference type="ARBA" id="ARBA00012994"/>
    </source>
</evidence>
<evidence type="ECO:0000256" key="7">
    <source>
        <dbReference type="ARBA" id="ARBA00022808"/>
    </source>
</evidence>
<evidence type="ECO:0000256" key="11">
    <source>
        <dbReference type="RuleBase" id="RU003954"/>
    </source>
</evidence>
<evidence type="ECO:0000313" key="22">
    <source>
        <dbReference type="EMBL" id="SUL29832.1"/>
    </source>
</evidence>
<gene>
    <name evidence="10 19" type="primary">hutH</name>
    <name evidence="17" type="ORF">ACR79_10370</name>
    <name evidence="14" type="ORF">CNH36_00040</name>
    <name evidence="21" type="ORF">EIH03_01740</name>
    <name evidence="16" type="ORF">EP54_05575</name>
    <name evidence="15" type="ORF">EQ90_05795</name>
    <name evidence="18" type="ORF">GO814_09925</name>
    <name evidence="19" type="ORF">GO942_12225</name>
    <name evidence="20" type="ORF">GZ130_10540</name>
    <name evidence="22" type="ORF">NCTC10702_00148</name>
</gene>
<dbReference type="InterPro" id="IPR024083">
    <property type="entry name" value="Fumarase/histidase_N"/>
</dbReference>
<dbReference type="SMR" id="A0A0D6GN27"/>
<keyword evidence="8 10" id="KW-0456">Lyase</keyword>
<reference evidence="20 26" key="8">
    <citation type="submission" date="2020-01" db="EMBL/GenBank/DDBJ databases">
        <title>Analysis of Virulence and Antimicrobial Resistance Gene Carriage in Staphylococcus aureus Infections in Equids Using Whole Genome Sequencing.</title>
        <authorList>
            <person name="Little S.V."/>
            <person name="Hillhouse A.E."/>
            <person name="Cohen N.D."/>
            <person name="Lawhon S.D."/>
            <person name="Bryan L.K."/>
        </authorList>
    </citation>
    <scope>NUCLEOTIDE SEQUENCE [LARGE SCALE GENOMIC DNA]</scope>
    <source>
        <strain evidence="20 26">61-017</strain>
    </source>
</reference>
<dbReference type="InterPro" id="IPR005921">
    <property type="entry name" value="HutH"/>
</dbReference>
<comment type="subcellular location">
    <subcellularLocation>
        <location evidence="1 10 13">Cytoplasm</location>
    </subcellularLocation>
</comment>
<reference evidence="17" key="2">
    <citation type="submission" date="2015-06" db="EMBL/GenBank/DDBJ databases">
        <authorList>
            <person name="Diene S.M."/>
            <person name="Von Dach E."/>
            <person name="Fankhauser C."/>
            <person name="Schrenzel J."/>
            <person name="Harbarth S."/>
            <person name="Francois P."/>
        </authorList>
    </citation>
    <scope>NUCLEOTIDE SEQUENCE</scope>
    <source>
        <strain evidence="17">MRSA_S26</strain>
    </source>
</reference>
<dbReference type="EMBL" id="WPXC01000030">
    <property type="protein sequence ID" value="MVM11431.1"/>
    <property type="molecule type" value="Genomic_DNA"/>
</dbReference>
<dbReference type="InterPro" id="IPR001106">
    <property type="entry name" value="Aromatic_Lyase"/>
</dbReference>
<evidence type="ECO:0000313" key="19">
    <source>
        <dbReference type="EMBL" id="MVM11431.1"/>
    </source>
</evidence>
<dbReference type="GO" id="GO:0019556">
    <property type="term" value="P:L-histidine catabolic process to glutamate and formamide"/>
    <property type="evidence" value="ECO:0007669"/>
    <property type="project" value="UniProtKB-UniPathway"/>
</dbReference>
<dbReference type="Pfam" id="PF00221">
    <property type="entry name" value="Lyase_aromatic"/>
    <property type="match status" value="1"/>
</dbReference>
<dbReference type="GO" id="GO:0004397">
    <property type="term" value="F:histidine ammonia-lyase activity"/>
    <property type="evidence" value="ECO:0007669"/>
    <property type="project" value="UniProtKB-UniRule"/>
</dbReference>
<evidence type="ECO:0000256" key="9">
    <source>
        <dbReference type="ARBA" id="ARBA00049269"/>
    </source>
</evidence>
<dbReference type="NCBIfam" id="TIGR01225">
    <property type="entry name" value="hutH"/>
    <property type="match status" value="1"/>
</dbReference>
<dbReference type="NCBIfam" id="NF006871">
    <property type="entry name" value="PRK09367.1"/>
    <property type="match status" value="1"/>
</dbReference>
<dbReference type="Gene3D" id="1.10.275.10">
    <property type="entry name" value="Fumarase/aspartase (N-terminal domain)"/>
    <property type="match status" value="1"/>
</dbReference>
<dbReference type="EC" id="4.3.1.3" evidence="4 10"/>
<evidence type="ECO:0000256" key="13">
    <source>
        <dbReference type="RuleBase" id="RU004480"/>
    </source>
</evidence>
<evidence type="ECO:0000256" key="6">
    <source>
        <dbReference type="ARBA" id="ARBA00022490"/>
    </source>
</evidence>
<evidence type="ECO:0000313" key="28">
    <source>
        <dbReference type="Proteomes" id="UP000478867"/>
    </source>
</evidence>
<comment type="catalytic activity">
    <reaction evidence="9 10 12">
        <text>L-histidine = trans-urocanate + NH4(+)</text>
        <dbReference type="Rhea" id="RHEA:21232"/>
        <dbReference type="ChEBI" id="CHEBI:17771"/>
        <dbReference type="ChEBI" id="CHEBI:28938"/>
        <dbReference type="ChEBI" id="CHEBI:57595"/>
        <dbReference type="EC" id="4.3.1.3"/>
    </reaction>
</comment>
<keyword evidence="7 10" id="KW-0369">Histidine metabolism</keyword>
<dbReference type="EMBL" id="RQTF01000023">
    <property type="protein sequence ID" value="RZI08479.1"/>
    <property type="molecule type" value="Genomic_DNA"/>
</dbReference>
<reference evidence="17" key="3">
    <citation type="journal article" date="2016" name="J. Infect. Dis.">
        <title>Comparative Genomics of Community-Associated Methicillin-Resistant Staphylococcus aureus Shows the Emergence of Clone ST8-USA300 in Geneva, Switzerland.</title>
        <authorList>
            <person name="Von Dach E."/>
            <person name="Diene S.M."/>
            <person name="Fankhauser C."/>
            <person name="Schrenzel J."/>
            <person name="Harbarth S."/>
            <person name="Francois P."/>
        </authorList>
    </citation>
    <scope>NUCLEOTIDE SEQUENCE</scope>
    <source>
        <strain evidence="17">MRSA_S26</strain>
    </source>
</reference>
<sequence length="504" mass="56076">MTLYLDGETLTIEDIKSFLQQQSKIEIIDDALERVKKSRAVVERIIENEETVYGITTGFGLFSDVRIDPTQYNELQVNLIRSHACGLGEPFSKEVALVMMILRLNTLLKGHSGATLELVRQLQFFINERIIPIIPQQGSLGASGDLAPLSHLALALIGEGKVLYRGEEKDSDDVLRELNRQPLNLQAKEGLALINGTQAMTAQGVISYIEAEDLGYQSEWIAALTHQSLNGIIDAYRHDVHAVRNFQEQINVAARMRDWLEGSTLTTRQSEIRVQDAYTLRCIPQIHGASFQVFNYVKQQLEFEMNAANDNPLIFEEANETFVISGGNFHGQPIAFALDHLKLGVSELANVSERRLERLVNPQLNGDLPAFLSPEPGLQSGAMIMQYAAASLVSENKTLAHPASVDSITSSANQEDHVSMGTTAARHGYQIIENARRVLAIECVIALQAAELKGVEGLSPKTRRKYDEFRSIVPSITHDRQFHKDIEAVAQYLKQSIYQTTACH</sequence>
<evidence type="ECO:0000313" key="18">
    <source>
        <dbReference type="EMBL" id="MVK35454.1"/>
    </source>
</evidence>
<dbReference type="UniPathway" id="UPA00379">
    <property type="reaction ID" value="UER00549"/>
</dbReference>
<dbReference type="InterPro" id="IPR008948">
    <property type="entry name" value="L-Aspartase-like"/>
</dbReference>
<dbReference type="FunFam" id="1.10.275.10:FF:000008">
    <property type="entry name" value="Histidine ammonia-lyase"/>
    <property type="match status" value="1"/>
</dbReference>
<name>A0A0D6GN27_STAAU</name>
<evidence type="ECO:0000256" key="3">
    <source>
        <dbReference type="ARBA" id="ARBA00007238"/>
    </source>
</evidence>
<evidence type="ECO:0000256" key="10">
    <source>
        <dbReference type="HAMAP-Rule" id="MF_00229"/>
    </source>
</evidence>
<accession>A0A1E8XEG6</accession>
<feature type="cross-link" description="5-imidazolinone (Ala-Gly)" evidence="10">
    <location>
        <begin position="142"/>
        <end position="144"/>
    </location>
</feature>
<dbReference type="EMBL" id="CP023391">
    <property type="protein sequence ID" value="ATC70100.1"/>
    <property type="molecule type" value="Genomic_DNA"/>
</dbReference>
<dbReference type="InterPro" id="IPR022313">
    <property type="entry name" value="Phe/His_NH3-lyase_AS"/>
</dbReference>
<protein>
    <recommendedName>
        <fullName evidence="5 10">Histidine ammonia-lyase</fullName>
        <shortName evidence="10">Histidase</shortName>
        <ecNumber evidence="4 10">4.3.1.3</ecNumber>
    </recommendedName>
</protein>
<dbReference type="GO" id="GO:0005737">
    <property type="term" value="C:cytoplasm"/>
    <property type="evidence" value="ECO:0007669"/>
    <property type="project" value="UniProtKB-SubCell"/>
</dbReference>
<dbReference type="EMBL" id="WPTS01000027">
    <property type="protein sequence ID" value="MVK35454.1"/>
    <property type="molecule type" value="Genomic_DNA"/>
</dbReference>
<dbReference type="HAMAP" id="MF_00229">
    <property type="entry name" value="His_ammonia_lyase"/>
    <property type="match status" value="1"/>
</dbReference>
<evidence type="ECO:0000313" key="21">
    <source>
        <dbReference type="EMBL" id="RZI08479.1"/>
    </source>
</evidence>
<comment type="similarity">
    <text evidence="3 10 11">Belongs to the PAL/histidase family.</text>
</comment>
<dbReference type="EMBL" id="LFVP01000006">
    <property type="protein sequence ID" value="KSA79821.1"/>
    <property type="molecule type" value="Genomic_DNA"/>
</dbReference>
<dbReference type="Proteomes" id="UP000294017">
    <property type="component" value="Unassembled WGS sequence"/>
</dbReference>
<comment type="pathway">
    <text evidence="2 10 12">Amino-acid degradation; L-histidine degradation into L-glutamate; N-formimidoyl-L-glutamate from L-histidine: step 1/3.</text>
</comment>
<evidence type="ECO:0000313" key="25">
    <source>
        <dbReference type="Proteomes" id="UP000294017"/>
    </source>
</evidence>
<dbReference type="EMBL" id="LALJ01000007">
    <property type="protein sequence ID" value="KMR37000.1"/>
    <property type="molecule type" value="Genomic_DNA"/>
</dbReference>
<reference evidence="21 25" key="6">
    <citation type="submission" date="2018-11" db="EMBL/GenBank/DDBJ databases">
        <title>Genomic profiling of Staphylococcus species from a Poultry farm system in KwaZulu-Natal, South Africa.</title>
        <authorList>
            <person name="Amoako D.G."/>
            <person name="Somboro A.M."/>
            <person name="Abia A.L.K."/>
            <person name="Bester L.A."/>
            <person name="Essack S.Y."/>
        </authorList>
    </citation>
    <scope>NUCLEOTIDE SEQUENCE [LARGE SCALE GENOMIC DNA]</scope>
    <source>
        <strain evidence="21 25">SA12</strain>
    </source>
</reference>
<dbReference type="Proteomes" id="UP000052129">
    <property type="component" value="Unassembled WGS sequence"/>
</dbReference>
<reference evidence="22 24" key="5">
    <citation type="submission" date="2018-06" db="EMBL/GenBank/DDBJ databases">
        <authorList>
            <consortium name="Pathogen Informatics"/>
            <person name="Doyle S."/>
        </authorList>
    </citation>
    <scope>NUCLEOTIDE SEQUENCE [LARGE SCALE GENOMIC DNA]</scope>
    <source>
        <strain evidence="22 24">NCTC10702</strain>
    </source>
</reference>
<dbReference type="Proteomes" id="UP000471199">
    <property type="component" value="Unassembled WGS sequence"/>
</dbReference>
<reference evidence="14 23" key="4">
    <citation type="submission" date="2017-09" db="EMBL/GenBank/DDBJ databases">
        <title>A single nucleotide polymorphism in the Staphylococcus aureus virulence regulator SaeR abolishes pathogenesis.</title>
        <authorList>
            <person name="Copin R.J."/>
            <person name="Sause W."/>
            <person name="Shopsin B."/>
            <person name="Torres V.J."/>
        </authorList>
    </citation>
    <scope>NUCLEOTIDE SEQUENCE [LARGE SCALE GENOMIC DNA]</scope>
    <source>
        <strain evidence="23">Newman</strain>
        <strain evidence="14">Newman_D2C</strain>
    </source>
</reference>
<dbReference type="Proteomes" id="UP000466646">
    <property type="component" value="Unassembled WGS sequence"/>
</dbReference>
<dbReference type="SUPFAM" id="SSF48557">
    <property type="entry name" value="L-aspartase-like"/>
    <property type="match status" value="1"/>
</dbReference>
<dbReference type="Gene3D" id="1.20.200.10">
    <property type="entry name" value="Fumarase/aspartase (Central domain)"/>
    <property type="match status" value="1"/>
</dbReference>
<keyword evidence="6 10" id="KW-0963">Cytoplasm</keyword>
<evidence type="ECO:0000313" key="26">
    <source>
        <dbReference type="Proteomes" id="UP000466646"/>
    </source>
</evidence>
<evidence type="ECO:0000256" key="8">
    <source>
        <dbReference type="ARBA" id="ARBA00023239"/>
    </source>
</evidence>
<evidence type="ECO:0000313" key="23">
    <source>
        <dbReference type="Proteomes" id="UP000217245"/>
    </source>
</evidence>
<evidence type="ECO:0000313" key="24">
    <source>
        <dbReference type="Proteomes" id="UP000254116"/>
    </source>
</evidence>
<dbReference type="RefSeq" id="WP_000177464.1">
    <property type="nucleotide sequence ID" value="NZ_AP014921.1"/>
</dbReference>
<dbReference type="Proteomes" id="UP000478867">
    <property type="component" value="Unassembled WGS sequence"/>
</dbReference>
<evidence type="ECO:0000313" key="20">
    <source>
        <dbReference type="EMBL" id="NDP57038.1"/>
    </source>
</evidence>
<organism evidence="19 28">
    <name type="scientific">Staphylococcus aureus</name>
    <dbReference type="NCBI Taxonomy" id="1280"/>
    <lineage>
        <taxon>Bacteria</taxon>
        <taxon>Bacillati</taxon>
        <taxon>Bacillota</taxon>
        <taxon>Bacilli</taxon>
        <taxon>Bacillales</taxon>
        <taxon>Staphylococcaceae</taxon>
        <taxon>Staphylococcus</taxon>
    </lineage>
</organism>
<evidence type="ECO:0000256" key="5">
    <source>
        <dbReference type="ARBA" id="ARBA00017271"/>
    </source>
</evidence>
<dbReference type="Proteomes" id="UP000254116">
    <property type="component" value="Unassembled WGS sequence"/>
</dbReference>
<dbReference type="Proteomes" id="UP000217245">
    <property type="component" value="Chromosome"/>
</dbReference>
<evidence type="ECO:0000313" key="17">
    <source>
        <dbReference type="EMBL" id="KSA79821.1"/>
    </source>
</evidence>
<reference evidence="27 28" key="7">
    <citation type="submission" date="2019-11" db="EMBL/GenBank/DDBJ databases">
        <title>Implementation of targeted gown and glove precautions to prevent Staphylococcus aureus acquisition in community-based nursing homes.</title>
        <authorList>
            <person name="Stine O.C."/>
        </authorList>
    </citation>
    <scope>NUCLEOTIDE SEQUENCE [LARGE SCALE GENOMIC DNA]</scope>
    <source>
        <strain evidence="19 28">S_1081.LBCF.DN</strain>
        <strain evidence="18 27">S_2062.LAUP.DI</strain>
    </source>
</reference>